<comment type="caution">
    <text evidence="1">The sequence shown here is derived from an EMBL/GenBank/DDBJ whole genome shotgun (WGS) entry which is preliminary data.</text>
</comment>
<organism evidence="1">
    <name type="scientific">Thiolapillus brandeum</name>
    <dbReference type="NCBI Taxonomy" id="1076588"/>
    <lineage>
        <taxon>Bacteria</taxon>
        <taxon>Pseudomonadati</taxon>
        <taxon>Pseudomonadota</taxon>
        <taxon>Gammaproteobacteria</taxon>
        <taxon>Chromatiales</taxon>
        <taxon>Sedimenticolaceae</taxon>
        <taxon>Thiolapillus</taxon>
    </lineage>
</organism>
<dbReference type="SUPFAM" id="SSF48695">
    <property type="entry name" value="Multiheme cytochromes"/>
    <property type="match status" value="1"/>
</dbReference>
<dbReference type="EMBL" id="DRCV01000095">
    <property type="protein sequence ID" value="HDK37793.1"/>
    <property type="molecule type" value="Genomic_DNA"/>
</dbReference>
<accession>A0A831NRZ3</accession>
<name>A0A831NRZ3_9GAMM</name>
<proteinExistence type="predicted"/>
<protein>
    <recommendedName>
        <fullName evidence="2">Cytochrome c domain-containing protein</fullName>
    </recommendedName>
</protein>
<evidence type="ECO:0000313" key="1">
    <source>
        <dbReference type="EMBL" id="HDK37793.1"/>
    </source>
</evidence>
<dbReference type="InterPro" id="IPR036280">
    <property type="entry name" value="Multihaem_cyt_sf"/>
</dbReference>
<dbReference type="AlphaFoldDB" id="A0A831NRZ3"/>
<gene>
    <name evidence="1" type="ORF">ENG92_02095</name>
</gene>
<reference evidence="1" key="1">
    <citation type="journal article" date="2020" name="mSystems">
        <title>Genome- and Community-Level Interaction Insights into Carbon Utilization and Element Cycling Functions of Hydrothermarchaeota in Hydrothermal Sediment.</title>
        <authorList>
            <person name="Zhou Z."/>
            <person name="Liu Y."/>
            <person name="Xu W."/>
            <person name="Pan J."/>
            <person name="Luo Z.H."/>
            <person name="Li M."/>
        </authorList>
    </citation>
    <scope>NUCLEOTIDE SEQUENCE [LARGE SCALE GENOMIC DNA]</scope>
    <source>
        <strain evidence="1">HyVt-26</strain>
    </source>
</reference>
<dbReference type="Proteomes" id="UP000885822">
    <property type="component" value="Unassembled WGS sequence"/>
</dbReference>
<evidence type="ECO:0008006" key="2">
    <source>
        <dbReference type="Google" id="ProtNLM"/>
    </source>
</evidence>
<sequence length="159" mass="17793">MLQRKLAKSCQSCHVEYKLTAALRYRAPDFSTVMVESEETMEEEKYDWVMSRLTLLVNRIKIASEDQRTDTGITALDDLQQRLVDLGGSCSSCHKQERQRELVLGKAAQDALAEVREGLTAGDAKKVGRYVGEFAVGVCANCHAIHRMQSDMRGLLSPE</sequence>